<dbReference type="AlphaFoldDB" id="A0AAQ2ZYL8"/>
<feature type="compositionally biased region" description="Polar residues" evidence="1">
    <location>
        <begin position="340"/>
        <end position="362"/>
    </location>
</feature>
<proteinExistence type="predicted"/>
<dbReference type="CDD" id="cd14686">
    <property type="entry name" value="bZIP"/>
    <property type="match status" value="1"/>
</dbReference>
<keyword evidence="2" id="KW-0812">Transmembrane</keyword>
<feature type="compositionally biased region" description="Polar residues" evidence="1">
    <location>
        <begin position="158"/>
        <end position="171"/>
    </location>
</feature>
<feature type="compositionally biased region" description="Basic and acidic residues" evidence="1">
    <location>
        <begin position="137"/>
        <end position="157"/>
    </location>
</feature>
<keyword evidence="2" id="KW-1133">Transmembrane helix</keyword>
<feature type="transmembrane region" description="Helical" evidence="2">
    <location>
        <begin position="484"/>
        <end position="502"/>
    </location>
</feature>
<dbReference type="EMBL" id="CABCSJ010000002">
    <property type="protein sequence ID" value="VST63459.1"/>
    <property type="molecule type" value="Genomic_DNA"/>
</dbReference>
<accession>A0AAQ2ZYL8</accession>
<feature type="region of interest" description="Disordered" evidence="1">
    <location>
        <begin position="450"/>
        <end position="481"/>
    </location>
</feature>
<evidence type="ECO:0000256" key="1">
    <source>
        <dbReference type="SAM" id="MobiDB-lite"/>
    </source>
</evidence>
<evidence type="ECO:0000313" key="5">
    <source>
        <dbReference type="Proteomes" id="UP000405447"/>
    </source>
</evidence>
<feature type="region of interest" description="Disordered" evidence="1">
    <location>
        <begin position="509"/>
        <end position="559"/>
    </location>
</feature>
<feature type="region of interest" description="Disordered" evidence="1">
    <location>
        <begin position="291"/>
        <end position="400"/>
    </location>
</feature>
<feature type="compositionally biased region" description="Basic and acidic residues" evidence="1">
    <location>
        <begin position="450"/>
        <end position="480"/>
    </location>
</feature>
<feature type="region of interest" description="Disordered" evidence="1">
    <location>
        <begin position="128"/>
        <end position="178"/>
    </location>
</feature>
<feature type="compositionally biased region" description="Basic and acidic residues" evidence="1">
    <location>
        <begin position="318"/>
        <end position="332"/>
    </location>
</feature>
<sequence>MKTKWKKNKKMAITLSGVIFLLIALLGTMLFNHQIVFAQGSLIPTLISPTEVSTQTKVEVKIKYIFKDESIYKEEIIEAETGQVLDSGDLPMLEDNMKFIDEFLFYKVKGDGTDEIIRKVEKITVKDKETQTDDEIKEQVNEEKPTTDTTKIDKETQTENATKDNSTQTDITKNDLDKMDREYQELKDKIDRFNKELKDKDRLSDKQKEKIKDLEDEIERLENKLKKDKEKVNSSKENSELRKSVEDLEKEVKGLQGKLDELNKKKTPVITNESILPNNSSEGILKSITPSAFASTKEQEKLPQSSNIKSSAPSMANTEKKNTEEKEKEVRYPNKLTAKQVPNNNQNSGADSSGEQINTNKGVASAPSKARASVVENKDNANKDYPIHHGDSSDNKEAGKYSADARQFITFQTKSGKTFHLIINHDEQSENVLLLTEVSEDDLLNMVEKKEKPKKEVKKIEETVPESEVKKEEPKKEESKSNGSYIFLGIIVLAVVGAGYYFKIYKKKQEDDDYEEDEEEYDEFEDEYEKEDDAEDLEEKEQQNIDDMAIDSYEEEDEE</sequence>
<evidence type="ECO:0000256" key="2">
    <source>
        <dbReference type="SAM" id="Phobius"/>
    </source>
</evidence>
<evidence type="ECO:0000313" key="4">
    <source>
        <dbReference type="EMBL" id="VST63459.1"/>
    </source>
</evidence>
<feature type="compositionally biased region" description="Polar residues" evidence="1">
    <location>
        <begin position="291"/>
        <end position="316"/>
    </location>
</feature>
<protein>
    <submittedName>
        <fullName evidence="4">Membrane protein</fullName>
    </submittedName>
</protein>
<feature type="compositionally biased region" description="Acidic residues" evidence="1">
    <location>
        <begin position="511"/>
        <end position="539"/>
    </location>
</feature>
<gene>
    <name evidence="4" type="ORF">SAMEA3389245_00697</name>
</gene>
<feature type="compositionally biased region" description="Acidic residues" evidence="1">
    <location>
        <begin position="548"/>
        <end position="559"/>
    </location>
</feature>
<evidence type="ECO:0000259" key="3">
    <source>
        <dbReference type="Pfam" id="PF14283"/>
    </source>
</evidence>
<organism evidence="4 5">
    <name type="scientific">Streptococcus pneumoniae</name>
    <dbReference type="NCBI Taxonomy" id="1313"/>
    <lineage>
        <taxon>Bacteria</taxon>
        <taxon>Bacillati</taxon>
        <taxon>Bacillota</taxon>
        <taxon>Bacilli</taxon>
        <taxon>Lactobacillales</taxon>
        <taxon>Streptococcaceae</taxon>
        <taxon>Streptococcus</taxon>
    </lineage>
</organism>
<feature type="region of interest" description="Disordered" evidence="1">
    <location>
        <begin position="224"/>
        <end position="245"/>
    </location>
</feature>
<comment type="caution">
    <text evidence="4">The sequence shown here is derived from an EMBL/GenBank/DDBJ whole genome shotgun (WGS) entry which is preliminary data.</text>
</comment>
<reference evidence="4 5" key="1">
    <citation type="submission" date="2019-04" db="EMBL/GenBank/DDBJ databases">
        <authorList>
            <consortium name="Pathogen Informatics"/>
        </authorList>
    </citation>
    <scope>NUCLEOTIDE SEQUENCE [LARGE SCALE GENOMIC DNA]</scope>
    <source>
        <strain evidence="4 5">GPSC535</strain>
    </source>
</reference>
<dbReference type="Pfam" id="PF14283">
    <property type="entry name" value="CD1107-like"/>
    <property type="match status" value="1"/>
</dbReference>
<dbReference type="Proteomes" id="UP000405447">
    <property type="component" value="Unassembled WGS sequence"/>
</dbReference>
<feature type="compositionally biased region" description="Basic and acidic residues" evidence="1">
    <location>
        <begin position="376"/>
        <end position="399"/>
    </location>
</feature>
<name>A0AAQ2ZYL8_STREE</name>
<feature type="domain" description="Mobile element protein CD1107-like" evidence="3">
    <location>
        <begin position="402"/>
        <end position="456"/>
    </location>
</feature>
<dbReference type="InterPro" id="IPR025376">
    <property type="entry name" value="CD1107-like_dom"/>
</dbReference>
<keyword evidence="2" id="KW-0472">Membrane</keyword>